<dbReference type="SUPFAM" id="SSF56655">
    <property type="entry name" value="Carbohydrate phosphatase"/>
    <property type="match status" value="1"/>
</dbReference>
<dbReference type="GO" id="GO:0007165">
    <property type="term" value="P:signal transduction"/>
    <property type="evidence" value="ECO:0007669"/>
    <property type="project" value="TreeGrafter"/>
</dbReference>
<keyword evidence="4" id="KW-0378">Hydrolase</keyword>
<feature type="binding site" evidence="6">
    <location>
        <position position="317"/>
    </location>
    <ligand>
        <name>Mg(2+)</name>
        <dbReference type="ChEBI" id="CHEBI:18420"/>
        <label>1</label>
        <note>catalytic</note>
    </ligand>
</feature>
<proteinExistence type="predicted"/>
<evidence type="ECO:0000256" key="4">
    <source>
        <dbReference type="ARBA" id="ARBA00022801"/>
    </source>
</evidence>
<feature type="binding site" evidence="6">
    <location>
        <position position="174"/>
    </location>
    <ligand>
        <name>Mg(2+)</name>
        <dbReference type="ChEBI" id="CHEBI:18420"/>
        <label>1</label>
        <note>catalytic</note>
    </ligand>
</feature>
<dbReference type="EMBL" id="QHCV01000038">
    <property type="protein sequence ID" value="RAV32115.1"/>
    <property type="molecule type" value="Genomic_DNA"/>
</dbReference>
<feature type="binding site" evidence="6">
    <location>
        <position position="172"/>
    </location>
    <ligand>
        <name>Mg(2+)</name>
        <dbReference type="ChEBI" id="CHEBI:18420"/>
        <label>1</label>
        <note>catalytic</note>
    </ligand>
</feature>
<evidence type="ECO:0000256" key="5">
    <source>
        <dbReference type="ARBA" id="ARBA00022842"/>
    </source>
</evidence>
<keyword evidence="3 6" id="KW-0479">Metal-binding</keyword>
<dbReference type="PROSITE" id="PS00629">
    <property type="entry name" value="IMP_1"/>
    <property type="match status" value="1"/>
</dbReference>
<keyword evidence="5 6" id="KW-0460">Magnesium</keyword>
<dbReference type="InterPro" id="IPR000760">
    <property type="entry name" value="Inositol_monophosphatase-like"/>
</dbReference>
<comment type="catalytic activity">
    <reaction evidence="1">
        <text>a myo-inositol phosphate + H2O = myo-inositol + phosphate</text>
        <dbReference type="Rhea" id="RHEA:24056"/>
        <dbReference type="ChEBI" id="CHEBI:15377"/>
        <dbReference type="ChEBI" id="CHEBI:17268"/>
        <dbReference type="ChEBI" id="CHEBI:43474"/>
        <dbReference type="ChEBI" id="CHEBI:84139"/>
        <dbReference type="EC" id="3.1.3.25"/>
    </reaction>
</comment>
<dbReference type="PROSITE" id="PS00630">
    <property type="entry name" value="IMP_2"/>
    <property type="match status" value="1"/>
</dbReference>
<dbReference type="AlphaFoldDB" id="A0A364V646"/>
<dbReference type="GO" id="GO:0046872">
    <property type="term" value="F:metal ion binding"/>
    <property type="evidence" value="ECO:0007669"/>
    <property type="project" value="UniProtKB-KW"/>
</dbReference>
<accession>A0A364V646</accession>
<comment type="cofactor">
    <cofactor evidence="6">
        <name>Mg(2+)</name>
        <dbReference type="ChEBI" id="CHEBI:18420"/>
    </cofactor>
</comment>
<evidence type="ECO:0000256" key="2">
    <source>
        <dbReference type="ARBA" id="ARBA00013106"/>
    </source>
</evidence>
<gene>
    <name evidence="8" type="ORF">DLJ54_04910</name>
</gene>
<evidence type="ECO:0000313" key="8">
    <source>
        <dbReference type="EMBL" id="RAV32115.1"/>
    </source>
</evidence>
<comment type="caution">
    <text evidence="8">The sequence shown here is derived from an EMBL/GenBank/DDBJ whole genome shotgun (WGS) entry which is preliminary data.</text>
</comment>
<dbReference type="RefSeq" id="WP_113630689.1">
    <property type="nucleotide sequence ID" value="NZ_QHCV01000038.1"/>
</dbReference>
<dbReference type="Proteomes" id="UP000251577">
    <property type="component" value="Unassembled WGS sequence"/>
</dbReference>
<sequence>MDFSFSPRPAVGSDGSGVDATSTVRGCRHAAPHLLLTPDTTSGTHAGPYGPEDLEYLHHTAVRAAVAAAELISKLRSEATGAEKRGEAGGASGLTYGRVPIAETKSSSVDPVTQVDQSAERQIRQNLAQATPGARMLGEEDGQTVLSPDPECAAQGERAEDAGWAEVEWVVDPIDGTVNFIYGIPAYAVSVAAAVNGVPVVGAVAHVPAQRVYSARVGARASAQDMASMSTHGPEHAPATAIGVSSPAGPADPLSQALVATGFSYLSQRRRAQAELAAAVLPAVRDFRRIGSAALDLCLVASGGVDAYYEHGLGPWDHAAGAIIAARAGAQVWIPELTIGSDRGMLVLAAIDKVAERLRGVLLENGAGGELEPQ</sequence>
<organism evidence="8 9">
    <name type="scientific">Corynebacterium heidelbergense</name>
    <dbReference type="NCBI Taxonomy" id="2055947"/>
    <lineage>
        <taxon>Bacteria</taxon>
        <taxon>Bacillati</taxon>
        <taxon>Actinomycetota</taxon>
        <taxon>Actinomycetes</taxon>
        <taxon>Mycobacteriales</taxon>
        <taxon>Corynebacteriaceae</taxon>
        <taxon>Corynebacterium</taxon>
    </lineage>
</organism>
<dbReference type="Pfam" id="PF00459">
    <property type="entry name" value="Inositol_P"/>
    <property type="match status" value="1"/>
</dbReference>
<evidence type="ECO:0000313" key="9">
    <source>
        <dbReference type="Proteomes" id="UP000251577"/>
    </source>
</evidence>
<feature type="binding site" evidence="6">
    <location>
        <position position="175"/>
    </location>
    <ligand>
        <name>Mg(2+)</name>
        <dbReference type="ChEBI" id="CHEBI:18420"/>
        <label>1</label>
        <note>catalytic</note>
    </ligand>
</feature>
<dbReference type="PANTHER" id="PTHR20854">
    <property type="entry name" value="INOSITOL MONOPHOSPHATASE"/>
    <property type="match status" value="1"/>
</dbReference>
<dbReference type="InterPro" id="IPR020550">
    <property type="entry name" value="Inositol_monophosphatase_CS"/>
</dbReference>
<reference evidence="8 9" key="1">
    <citation type="journal article" date="2018" name="Syst. Appl. Microbiol.">
        <title>Corynebacterium heidelbergense sp. nov., isolated from the preen glands of Egyptian geese (Alopochen aegyptiacus).</title>
        <authorList>
            <person name="Braun M.S."/>
            <person name="Wang E."/>
            <person name="Zimmermann S."/>
            <person name="Wink M."/>
        </authorList>
    </citation>
    <scope>NUCLEOTIDE SEQUENCE [LARGE SCALE GENOMIC DNA]</scope>
    <source>
        <strain evidence="8 9">647</strain>
    </source>
</reference>
<dbReference type="Gene3D" id="3.30.540.10">
    <property type="entry name" value="Fructose-1,6-Bisphosphatase, subunit A, domain 1"/>
    <property type="match status" value="1"/>
</dbReference>
<protein>
    <recommendedName>
        <fullName evidence="2">inositol-phosphate phosphatase</fullName>
        <ecNumber evidence="2">3.1.3.25</ecNumber>
    </recommendedName>
</protein>
<dbReference type="EC" id="3.1.3.25" evidence="2"/>
<evidence type="ECO:0000256" key="1">
    <source>
        <dbReference type="ARBA" id="ARBA00001033"/>
    </source>
</evidence>
<feature type="binding site" evidence="6">
    <location>
        <position position="139"/>
    </location>
    <ligand>
        <name>Mg(2+)</name>
        <dbReference type="ChEBI" id="CHEBI:18420"/>
        <label>1</label>
        <note>catalytic</note>
    </ligand>
</feature>
<dbReference type="Gene3D" id="3.40.190.80">
    <property type="match status" value="1"/>
</dbReference>
<evidence type="ECO:0000256" key="7">
    <source>
        <dbReference type="SAM" id="MobiDB-lite"/>
    </source>
</evidence>
<name>A0A364V646_9CORY</name>
<dbReference type="GO" id="GO:0046854">
    <property type="term" value="P:phosphatidylinositol phosphate biosynthetic process"/>
    <property type="evidence" value="ECO:0007669"/>
    <property type="project" value="InterPro"/>
</dbReference>
<dbReference type="GO" id="GO:0006020">
    <property type="term" value="P:inositol metabolic process"/>
    <property type="evidence" value="ECO:0007669"/>
    <property type="project" value="TreeGrafter"/>
</dbReference>
<evidence type="ECO:0000256" key="6">
    <source>
        <dbReference type="PIRSR" id="PIRSR600760-2"/>
    </source>
</evidence>
<dbReference type="GO" id="GO:0008934">
    <property type="term" value="F:inositol monophosphate 1-phosphatase activity"/>
    <property type="evidence" value="ECO:0007669"/>
    <property type="project" value="TreeGrafter"/>
</dbReference>
<evidence type="ECO:0000256" key="3">
    <source>
        <dbReference type="ARBA" id="ARBA00022723"/>
    </source>
</evidence>
<keyword evidence="9" id="KW-1185">Reference proteome</keyword>
<dbReference type="InterPro" id="IPR020583">
    <property type="entry name" value="Inositol_monoP_metal-BS"/>
</dbReference>
<dbReference type="PANTHER" id="PTHR20854:SF4">
    <property type="entry name" value="INOSITOL-1-MONOPHOSPHATASE-RELATED"/>
    <property type="match status" value="1"/>
</dbReference>
<feature type="region of interest" description="Disordered" evidence="7">
    <location>
        <begin position="1"/>
        <end position="22"/>
    </location>
</feature>
<dbReference type="PRINTS" id="PR00377">
    <property type="entry name" value="IMPHPHTASES"/>
</dbReference>